<dbReference type="SUPFAM" id="SSF56935">
    <property type="entry name" value="Porins"/>
    <property type="match status" value="1"/>
</dbReference>
<proteinExistence type="predicted"/>
<dbReference type="NCBIfam" id="NF033382">
    <property type="entry name" value="OMP_33_36"/>
    <property type="match status" value="1"/>
</dbReference>
<name>A0ABD0A8C9_9GAMM</name>
<evidence type="ECO:0000313" key="2">
    <source>
        <dbReference type="Proteomes" id="UP000652691"/>
    </source>
</evidence>
<protein>
    <submittedName>
        <fullName evidence="1">Porin</fullName>
    </submittedName>
</protein>
<gene>
    <name evidence="1" type="ORF">GCM10007354_20600</name>
</gene>
<dbReference type="InterPro" id="IPR031593">
    <property type="entry name" value="Porin_7"/>
</dbReference>
<organism evidence="1 2">
    <name type="scientific">Acinetobacter courvalinii</name>
    <dbReference type="NCBI Taxonomy" id="280147"/>
    <lineage>
        <taxon>Bacteria</taxon>
        <taxon>Pseudomonadati</taxon>
        <taxon>Pseudomonadota</taxon>
        <taxon>Gammaproteobacteria</taxon>
        <taxon>Moraxellales</taxon>
        <taxon>Moraxellaceae</taxon>
        <taxon>Acinetobacter</taxon>
    </lineage>
</organism>
<reference evidence="1 2" key="1">
    <citation type="journal article" date="2014" name="Int. J. Syst. Evol. Microbiol.">
        <title>Complete genome sequence of Corynebacterium casei LMG S-19264T (=DSM 44701T), isolated from a smear-ripened cheese.</title>
        <authorList>
            <consortium name="US DOE Joint Genome Institute (JGI-PGF)"/>
            <person name="Walter F."/>
            <person name="Albersmeier A."/>
            <person name="Kalinowski J."/>
            <person name="Ruckert C."/>
        </authorList>
    </citation>
    <scope>NUCLEOTIDE SEQUENCE [LARGE SCALE GENOMIC DNA]</scope>
    <source>
        <strain evidence="1 2">CCM 8635</strain>
    </source>
</reference>
<dbReference type="EMBL" id="BMDA01000002">
    <property type="protein sequence ID" value="GGH36602.1"/>
    <property type="molecule type" value="Genomic_DNA"/>
</dbReference>
<accession>A0ABD0A8C9</accession>
<dbReference type="Pfam" id="PF16956">
    <property type="entry name" value="Porin_7"/>
    <property type="match status" value="1"/>
</dbReference>
<dbReference type="Proteomes" id="UP000652691">
    <property type="component" value="Unassembled WGS sequence"/>
</dbReference>
<dbReference type="AlphaFoldDB" id="A0ABD0A8C9"/>
<sequence length="352" mass="38178">MTTIQLNVHFLNDRKPHFERLSEGRIYYIDFINCYNTMAANLLFLVLKLEIIMKKLGLATALVLAMTGAHAYQVEVQGQSEYVDTTANDKDFTGAAKGTYYFKNVDASKGPLAEAAFLNQASNVSAAYNFAKVSGDEIETVKNNSFGAKGEVYLPTPYVPAYASAAYSHSQTKFEDEKDNGDRYSVELGAMVLPNFLVAVGYTRVADQIALDANKALENGVFSAVADAATIGDKQDVVTARTKYVGNIDGTNMAVGFETGLVYGDNQAYGLKTDLYLTPKLSVGASYAEANFSKNPTNEDFRQIKSAWGTNVNYFITPAIAVGASYVNANAKHADADLGDTQTVGVNAKFRF</sequence>
<evidence type="ECO:0000313" key="1">
    <source>
        <dbReference type="EMBL" id="GGH36602.1"/>
    </source>
</evidence>
<comment type="caution">
    <text evidence="1">The sequence shown here is derived from an EMBL/GenBank/DDBJ whole genome shotgun (WGS) entry which is preliminary data.</text>
</comment>